<dbReference type="EMBL" id="CP013862">
    <property type="protein sequence ID" value="ALX47739.1"/>
    <property type="molecule type" value="Genomic_DNA"/>
</dbReference>
<dbReference type="STRING" id="1472767.AOX59_03435"/>
<keyword evidence="3" id="KW-0862">Zinc</keyword>
<keyword evidence="3" id="KW-0479">Metal-binding</keyword>
<feature type="domain" description="Peptidase M20 dimerisation" evidence="5">
    <location>
        <begin position="210"/>
        <end position="307"/>
    </location>
</feature>
<dbReference type="PANTHER" id="PTHR32494:SF5">
    <property type="entry name" value="ALLANTOATE AMIDOHYDROLASE"/>
    <property type="match status" value="1"/>
</dbReference>
<dbReference type="InterPro" id="IPR036264">
    <property type="entry name" value="Bact_exopeptidase_dim_dom"/>
</dbReference>
<keyword evidence="2 6" id="KW-0378">Hydrolase</keyword>
<evidence type="ECO:0000256" key="4">
    <source>
        <dbReference type="PIRSR" id="PIRSR001235-2"/>
    </source>
</evidence>
<dbReference type="Pfam" id="PF01546">
    <property type="entry name" value="Peptidase_M20"/>
    <property type="match status" value="1"/>
</dbReference>
<dbReference type="CDD" id="cd03884">
    <property type="entry name" value="M20_bAS"/>
    <property type="match status" value="1"/>
</dbReference>
<dbReference type="Proteomes" id="UP000050331">
    <property type="component" value="Chromosome"/>
</dbReference>
<dbReference type="Gene3D" id="3.30.70.360">
    <property type="match status" value="1"/>
</dbReference>
<evidence type="ECO:0000259" key="5">
    <source>
        <dbReference type="Pfam" id="PF07687"/>
    </source>
</evidence>
<dbReference type="InterPro" id="IPR011650">
    <property type="entry name" value="Peptidase_M20_dimer"/>
</dbReference>
<dbReference type="GO" id="GO:0016813">
    <property type="term" value="F:hydrolase activity, acting on carbon-nitrogen (but not peptide) bonds, in linear amidines"/>
    <property type="evidence" value="ECO:0007669"/>
    <property type="project" value="InterPro"/>
</dbReference>
<evidence type="ECO:0000256" key="3">
    <source>
        <dbReference type="PIRSR" id="PIRSR001235-1"/>
    </source>
</evidence>
<evidence type="ECO:0000313" key="6">
    <source>
        <dbReference type="EMBL" id="ALX47739.1"/>
    </source>
</evidence>
<dbReference type="RefSeq" id="WP_068441871.1">
    <property type="nucleotide sequence ID" value="NZ_CP013862.1"/>
</dbReference>
<feature type="binding site" evidence="3">
    <location>
        <position position="188"/>
    </location>
    <ligand>
        <name>Zn(2+)</name>
        <dbReference type="ChEBI" id="CHEBI:29105"/>
        <label>1</label>
    </ligand>
</feature>
<protein>
    <submittedName>
        <fullName evidence="6">Zn-dependent hydrolase</fullName>
    </submittedName>
</protein>
<dbReference type="Gene3D" id="3.40.630.10">
    <property type="entry name" value="Zn peptidases"/>
    <property type="match status" value="1"/>
</dbReference>
<keyword evidence="7" id="KW-1185">Reference proteome</keyword>
<comment type="similarity">
    <text evidence="1">Belongs to the peptidase M20 family.</text>
</comment>
<feature type="binding site" evidence="3">
    <location>
        <position position="381"/>
    </location>
    <ligand>
        <name>Zn(2+)</name>
        <dbReference type="ChEBI" id="CHEBI:29105"/>
        <label>2</label>
    </ligand>
</feature>
<feature type="binding site" evidence="3">
    <location>
        <position position="77"/>
    </location>
    <ligand>
        <name>Zn(2+)</name>
        <dbReference type="ChEBI" id="CHEBI:29105"/>
        <label>1</label>
    </ligand>
</feature>
<feature type="binding site" evidence="3">
    <location>
        <position position="88"/>
    </location>
    <ligand>
        <name>Zn(2+)</name>
        <dbReference type="ChEBI" id="CHEBI:29105"/>
        <label>1</label>
    </ligand>
</feature>
<gene>
    <name evidence="6" type="ORF">AOX59_03435</name>
</gene>
<dbReference type="PANTHER" id="PTHR32494">
    <property type="entry name" value="ALLANTOATE DEIMINASE-RELATED"/>
    <property type="match status" value="1"/>
</dbReference>
<comment type="cofactor">
    <cofactor evidence="3">
        <name>Zn(2+)</name>
        <dbReference type="ChEBI" id="CHEBI:29105"/>
    </cofactor>
    <text evidence="3">Binds 2 Zn(2+) ions per subunit.</text>
</comment>
<dbReference type="NCBIfam" id="NF006771">
    <property type="entry name" value="PRK09290.1-5"/>
    <property type="match status" value="1"/>
</dbReference>
<sequence>MNIKRLQESLEKLNEYTDGGPGINRLAYTNTEKQAKEYLKGLFEQEGLMVKMDAVGNIIARREGANPDLSSVAIGSHIDSVYEAGRFDGTVGVMTGLELIRSMNEQSITTEHPVEVISFASEESSRFGMATMGSKAMAGLLNPEDISDLTDKDDISLKDAFREHSLDIDKMHEARRSSREFKSFLELHIEQGPVLENEDKQIGIVTGIAGPTRFTLQISGQASHSGTTPMGYRHDALLGASEVALALESIAHSEASNDTVATIGVCEVKPGGMNIVPGEVDLKVDIRGTSAASREKVVTYLFNTIKSVERSRQLTITSSKLADEPSVDMSEDTIASLQEICDSNDYAYRLMPSGAGHDAMNMARLCPAGLVFIPSKNGVSHNPEEFTSWEQIETGINLMESQVLKSAKIVE</sequence>
<feature type="binding site" evidence="4">
    <location>
        <position position="213"/>
    </location>
    <ligand>
        <name>allantoate</name>
        <dbReference type="ChEBI" id="CHEBI:17536"/>
    </ligand>
</feature>
<dbReference type="Pfam" id="PF07687">
    <property type="entry name" value="M20_dimer"/>
    <property type="match status" value="1"/>
</dbReference>
<evidence type="ECO:0000313" key="7">
    <source>
        <dbReference type="Proteomes" id="UP000050331"/>
    </source>
</evidence>
<dbReference type="InterPro" id="IPR002933">
    <property type="entry name" value="Peptidase_M20"/>
</dbReference>
<accession>A0A0U3NLQ9</accession>
<feature type="binding site" evidence="3">
    <location>
        <position position="123"/>
    </location>
    <ligand>
        <name>Zn(2+)</name>
        <dbReference type="ChEBI" id="CHEBI:29105"/>
        <label>2</label>
    </ligand>
</feature>
<dbReference type="NCBIfam" id="TIGR01879">
    <property type="entry name" value="hydantase"/>
    <property type="match status" value="1"/>
</dbReference>
<evidence type="ECO:0000256" key="1">
    <source>
        <dbReference type="ARBA" id="ARBA00006153"/>
    </source>
</evidence>
<organism evidence="6 7">
    <name type="scientific">Lentibacillus amyloliquefaciens</name>
    <dbReference type="NCBI Taxonomy" id="1472767"/>
    <lineage>
        <taxon>Bacteria</taxon>
        <taxon>Bacillati</taxon>
        <taxon>Bacillota</taxon>
        <taxon>Bacilli</taxon>
        <taxon>Bacillales</taxon>
        <taxon>Bacillaceae</taxon>
        <taxon>Lentibacillus</taxon>
    </lineage>
</organism>
<feature type="binding site" evidence="3">
    <location>
        <position position="88"/>
    </location>
    <ligand>
        <name>Zn(2+)</name>
        <dbReference type="ChEBI" id="CHEBI:29105"/>
        <label>2</label>
    </ligand>
</feature>
<name>A0A0U3NLQ9_9BACI</name>
<feature type="binding site" evidence="4">
    <location>
        <position position="287"/>
    </location>
    <ligand>
        <name>allantoate</name>
        <dbReference type="ChEBI" id="CHEBI:17536"/>
    </ligand>
</feature>
<dbReference type="OrthoDB" id="9808195at2"/>
<proteinExistence type="inferred from homology"/>
<dbReference type="KEGG" id="lao:AOX59_03435"/>
<dbReference type="SUPFAM" id="SSF53187">
    <property type="entry name" value="Zn-dependent exopeptidases"/>
    <property type="match status" value="1"/>
</dbReference>
<dbReference type="AlphaFoldDB" id="A0A0U3NLQ9"/>
<reference evidence="6 7" key="1">
    <citation type="submission" date="2016-01" db="EMBL/GenBank/DDBJ databases">
        <title>Complete genome sequence of strain Lentibacillus amyloliquefaciens LAM0015T isolated from saline sediment.</title>
        <authorList>
            <person name="Wang J.-L."/>
            <person name="He M.-X."/>
        </authorList>
    </citation>
    <scope>NUCLEOTIDE SEQUENCE [LARGE SCALE GENOMIC DNA]</scope>
    <source>
        <strain evidence="6 7">LAM0015</strain>
    </source>
</reference>
<feature type="binding site" evidence="4">
    <location>
        <position position="274"/>
    </location>
    <ligand>
        <name>allantoate</name>
        <dbReference type="ChEBI" id="CHEBI:17536"/>
    </ligand>
</feature>
<dbReference type="InterPro" id="IPR010158">
    <property type="entry name" value="Amidase_Cbmase"/>
</dbReference>
<dbReference type="GO" id="GO:0046872">
    <property type="term" value="F:metal ion binding"/>
    <property type="evidence" value="ECO:0007669"/>
    <property type="project" value="UniProtKB-KW"/>
</dbReference>
<dbReference type="SUPFAM" id="SSF55031">
    <property type="entry name" value="Bacterial exopeptidase dimerisation domain"/>
    <property type="match status" value="1"/>
</dbReference>
<dbReference type="PIRSF" id="PIRSF001235">
    <property type="entry name" value="Amidase_carbamoylase"/>
    <property type="match status" value="1"/>
</dbReference>
<evidence type="ECO:0000256" key="2">
    <source>
        <dbReference type="ARBA" id="ARBA00022801"/>
    </source>
</evidence>